<keyword evidence="9" id="KW-1185">Reference proteome</keyword>
<reference evidence="8 9" key="1">
    <citation type="journal article" date="2023" name="Elife">
        <title>Identification of key yeast species and microbe-microbe interactions impacting larval growth of Drosophila in the wild.</title>
        <authorList>
            <person name="Mure A."/>
            <person name="Sugiura Y."/>
            <person name="Maeda R."/>
            <person name="Honda K."/>
            <person name="Sakurai N."/>
            <person name="Takahashi Y."/>
            <person name="Watada M."/>
            <person name="Katoh T."/>
            <person name="Gotoh A."/>
            <person name="Gotoh Y."/>
            <person name="Taniguchi I."/>
            <person name="Nakamura K."/>
            <person name="Hayashi T."/>
            <person name="Katayama T."/>
            <person name="Uemura T."/>
            <person name="Hattori Y."/>
        </authorList>
    </citation>
    <scope>NUCLEOTIDE SEQUENCE [LARGE SCALE GENOMIC DNA]</scope>
    <source>
        <strain evidence="8 9">KH-74</strain>
    </source>
</reference>
<evidence type="ECO:0000256" key="3">
    <source>
        <dbReference type="ARBA" id="ARBA00022701"/>
    </source>
</evidence>
<dbReference type="EMBL" id="BTGD01000002">
    <property type="protein sequence ID" value="GMM54371.1"/>
    <property type="molecule type" value="Genomic_DNA"/>
</dbReference>
<dbReference type="InterPro" id="IPR042241">
    <property type="entry name" value="GCP_C_sf"/>
</dbReference>
<evidence type="ECO:0000259" key="7">
    <source>
        <dbReference type="Pfam" id="PF17681"/>
    </source>
</evidence>
<dbReference type="GO" id="GO:0051321">
    <property type="term" value="P:meiotic cell cycle"/>
    <property type="evidence" value="ECO:0007669"/>
    <property type="project" value="TreeGrafter"/>
</dbReference>
<evidence type="ECO:0000256" key="5">
    <source>
        <dbReference type="RuleBase" id="RU363050"/>
    </source>
</evidence>
<protein>
    <recommendedName>
        <fullName evidence="5">Spindle pole body component</fullName>
    </recommendedName>
</protein>
<dbReference type="GO" id="GO:0000930">
    <property type="term" value="C:gamma-tubulin complex"/>
    <property type="evidence" value="ECO:0007669"/>
    <property type="project" value="TreeGrafter"/>
</dbReference>
<dbReference type="GO" id="GO:0051225">
    <property type="term" value="P:spindle assembly"/>
    <property type="evidence" value="ECO:0007669"/>
    <property type="project" value="TreeGrafter"/>
</dbReference>
<dbReference type="GO" id="GO:0000922">
    <property type="term" value="C:spindle pole"/>
    <property type="evidence" value="ECO:0007669"/>
    <property type="project" value="InterPro"/>
</dbReference>
<evidence type="ECO:0000259" key="6">
    <source>
        <dbReference type="Pfam" id="PF04130"/>
    </source>
</evidence>
<feature type="domain" description="Gamma tubulin complex component C-terminal" evidence="6">
    <location>
        <begin position="434"/>
        <end position="785"/>
    </location>
</feature>
<dbReference type="PANTHER" id="PTHR19302">
    <property type="entry name" value="GAMMA TUBULIN COMPLEX PROTEIN"/>
    <property type="match status" value="1"/>
</dbReference>
<sequence>MEIRPVEDVVVLGHYKSDDASIISRLVNYEPQSHLAPKLKSIPIEQLPSLRTQESLIIRDLLSVMQGTGGIYIRFNKEYNPDSEDIPQFRLVKKMDASLKSFCSRIVNLGKYYILLQRACEKWSSAKYGVVLQRLAYEIRTYLNDVYRRFVINELEMRYLLDTRFSLREFRQLVSNSSVALEMRLLYNIFQKVEEEMEKRHNIDPERVKLNNLLEELRRDDNANDGNPGENEGDFDVDKYAVFVDGDYFPEAKGGVILNVVTSTIQEHMGDPQATKFLRQLLTSISTRYCEMLHKWLTHGKLEDPHDEFMINDTMKHFSGVVNDPVEYERLWLTQYCVRKDGLCSRFVGGRNQELLFKVVMTGKLLNLVCTSLQISHIPLPVGDNVNDHPLSLVDILDGPAFELYVDQWYNRANGLALNLLYNNYHLHSVLVSLQRNFFGSQNGLLFDNMLTRHFSELSRRAKHRGASESQLQQFLEHEQQVSRHENADMQDLVLQLMSVRYDSMSFRESLTQESERYNAFEANFNQIFGDGANKNGDIGSFTSALLQGIDKEASDTTTAATNISNIHYLAFDIAVPYPLNVIVNRITVSQLQSASRYLHLLQYHSSLLDSLWLEIGKNKVWRYTGYSRSVYVGIIQRARLIHSQMNHWLKCLLQFTTEYLIADQLDPLTQRELPSTVISLQQELELRLSSIMGSTTTAAGPLMDLQLQMLDIIAIFSRYIAGMRPRLCQLSLELHERYISGSGVNRNVTPYDEDNSLRTAEELQRFLTTVQVRFNEHLGAFREGLGTGVGLMSPGTNVSASTAAAALLHLLGPAAAAV</sequence>
<evidence type="ECO:0000256" key="1">
    <source>
        <dbReference type="ARBA" id="ARBA00010337"/>
    </source>
</evidence>
<dbReference type="Gene3D" id="1.20.120.1900">
    <property type="entry name" value="Gamma-tubulin complex, C-terminal domain"/>
    <property type="match status" value="1"/>
</dbReference>
<dbReference type="GO" id="GO:0044732">
    <property type="term" value="C:mitotic spindle pole body"/>
    <property type="evidence" value="ECO:0007669"/>
    <property type="project" value="TreeGrafter"/>
</dbReference>
<comment type="caution">
    <text evidence="8">The sequence shown here is derived from an EMBL/GenBank/DDBJ whole genome shotgun (WGS) entry which is preliminary data.</text>
</comment>
<dbReference type="GO" id="GO:0051011">
    <property type="term" value="F:microtubule minus-end binding"/>
    <property type="evidence" value="ECO:0007669"/>
    <property type="project" value="TreeGrafter"/>
</dbReference>
<dbReference type="GO" id="GO:0031122">
    <property type="term" value="P:cytoplasmic microtubule organization"/>
    <property type="evidence" value="ECO:0007669"/>
    <property type="project" value="TreeGrafter"/>
</dbReference>
<organism evidence="8 9">
    <name type="scientific">Maudiozyma humilis</name>
    <name type="common">Sour dough yeast</name>
    <name type="synonym">Kazachstania humilis</name>
    <dbReference type="NCBI Taxonomy" id="51915"/>
    <lineage>
        <taxon>Eukaryota</taxon>
        <taxon>Fungi</taxon>
        <taxon>Dikarya</taxon>
        <taxon>Ascomycota</taxon>
        <taxon>Saccharomycotina</taxon>
        <taxon>Saccharomycetes</taxon>
        <taxon>Saccharomycetales</taxon>
        <taxon>Saccharomycetaceae</taxon>
        <taxon>Maudiozyma</taxon>
    </lineage>
</organism>
<evidence type="ECO:0000256" key="4">
    <source>
        <dbReference type="ARBA" id="ARBA00023212"/>
    </source>
</evidence>
<dbReference type="InterPro" id="IPR007259">
    <property type="entry name" value="GCP"/>
</dbReference>
<feature type="domain" description="Gamma tubulin complex component protein N-terminal" evidence="7">
    <location>
        <begin position="58"/>
        <end position="423"/>
    </location>
</feature>
<dbReference type="GO" id="GO:0000278">
    <property type="term" value="P:mitotic cell cycle"/>
    <property type="evidence" value="ECO:0007669"/>
    <property type="project" value="TreeGrafter"/>
</dbReference>
<evidence type="ECO:0000313" key="8">
    <source>
        <dbReference type="EMBL" id="GMM54371.1"/>
    </source>
</evidence>
<gene>
    <name evidence="8" type="ORF">DAKH74_009870</name>
</gene>
<evidence type="ECO:0000313" key="9">
    <source>
        <dbReference type="Proteomes" id="UP001377567"/>
    </source>
</evidence>
<comment type="subcellular location">
    <subcellularLocation>
        <location evidence="5">Cytoplasm</location>
        <location evidence="5">Cytoskeleton</location>
        <location evidence="5">Microtubule organizing center</location>
    </subcellularLocation>
</comment>
<dbReference type="AlphaFoldDB" id="A0AAV5RUQ0"/>
<keyword evidence="2 5" id="KW-0963">Cytoplasm</keyword>
<dbReference type="GO" id="GO:0007020">
    <property type="term" value="P:microtubule nucleation"/>
    <property type="evidence" value="ECO:0007669"/>
    <property type="project" value="InterPro"/>
</dbReference>
<dbReference type="PANTHER" id="PTHR19302:SF13">
    <property type="entry name" value="GAMMA-TUBULIN COMPLEX COMPONENT 2"/>
    <property type="match status" value="1"/>
</dbReference>
<dbReference type="GO" id="GO:0005874">
    <property type="term" value="C:microtubule"/>
    <property type="evidence" value="ECO:0007669"/>
    <property type="project" value="UniProtKB-KW"/>
</dbReference>
<dbReference type="GO" id="GO:0043015">
    <property type="term" value="F:gamma-tubulin binding"/>
    <property type="evidence" value="ECO:0007669"/>
    <property type="project" value="InterPro"/>
</dbReference>
<evidence type="ECO:0000256" key="2">
    <source>
        <dbReference type="ARBA" id="ARBA00022490"/>
    </source>
</evidence>
<comment type="similarity">
    <text evidence="1 5">Belongs to the TUBGCP family.</text>
</comment>
<dbReference type="Pfam" id="PF17681">
    <property type="entry name" value="GCP_N_terminal"/>
    <property type="match status" value="1"/>
</dbReference>
<dbReference type="Pfam" id="PF04130">
    <property type="entry name" value="GCP_C_terminal"/>
    <property type="match status" value="1"/>
</dbReference>
<dbReference type="Proteomes" id="UP001377567">
    <property type="component" value="Unassembled WGS sequence"/>
</dbReference>
<dbReference type="InterPro" id="IPR040457">
    <property type="entry name" value="GCP_C"/>
</dbReference>
<proteinExistence type="inferred from homology"/>
<accession>A0AAV5RUQ0</accession>
<name>A0AAV5RUQ0_MAUHU</name>
<dbReference type="InterPro" id="IPR041470">
    <property type="entry name" value="GCP_N"/>
</dbReference>
<keyword evidence="3 5" id="KW-0493">Microtubule</keyword>
<keyword evidence="4 5" id="KW-0206">Cytoskeleton</keyword>